<comment type="caution">
    <text evidence="11">The sequence shown here is derived from an EMBL/GenBank/DDBJ whole genome shotgun (WGS) entry which is preliminary data.</text>
</comment>
<dbReference type="RefSeq" id="WP_233139755.1">
    <property type="nucleotide sequence ID" value="NZ_JFKC01000005.1"/>
</dbReference>
<proteinExistence type="predicted"/>
<feature type="transmembrane region" description="Helical" evidence="10">
    <location>
        <begin position="12"/>
        <end position="32"/>
    </location>
</feature>
<feature type="transmembrane region" description="Helical" evidence="10">
    <location>
        <begin position="132"/>
        <end position="150"/>
    </location>
</feature>
<dbReference type="Proteomes" id="UP000193926">
    <property type="component" value="Unassembled WGS sequence"/>
</dbReference>
<keyword evidence="12" id="KW-1185">Reference proteome</keyword>
<feature type="transmembrane region" description="Helical" evidence="10">
    <location>
        <begin position="356"/>
        <end position="383"/>
    </location>
</feature>
<feature type="transmembrane region" description="Helical" evidence="10">
    <location>
        <begin position="162"/>
        <end position="184"/>
    </location>
</feature>
<dbReference type="EMBL" id="JFKC01000005">
    <property type="protein sequence ID" value="OSQ51374.1"/>
    <property type="molecule type" value="Genomic_DNA"/>
</dbReference>
<keyword evidence="7" id="KW-0406">Ion transport</keyword>
<feature type="transmembrane region" description="Helical" evidence="10">
    <location>
        <begin position="422"/>
        <end position="443"/>
    </location>
</feature>
<organism evidence="11 12">
    <name type="scientific">Marivita geojedonensis</name>
    <dbReference type="NCBI Taxonomy" id="1123756"/>
    <lineage>
        <taxon>Bacteria</taxon>
        <taxon>Pseudomonadati</taxon>
        <taxon>Pseudomonadota</taxon>
        <taxon>Alphaproteobacteria</taxon>
        <taxon>Rhodobacterales</taxon>
        <taxon>Roseobacteraceae</taxon>
        <taxon>Marivita</taxon>
    </lineage>
</organism>
<evidence type="ECO:0000313" key="11">
    <source>
        <dbReference type="EMBL" id="OSQ51374.1"/>
    </source>
</evidence>
<evidence type="ECO:0000256" key="9">
    <source>
        <dbReference type="ARBA" id="ARBA00031636"/>
    </source>
</evidence>
<feature type="transmembrane region" description="Helical" evidence="10">
    <location>
        <begin position="313"/>
        <end position="336"/>
    </location>
</feature>
<keyword evidence="2" id="KW-0813">Transport</keyword>
<keyword evidence="4" id="KW-1003">Cell membrane</keyword>
<dbReference type="Pfam" id="PF01554">
    <property type="entry name" value="MatE"/>
    <property type="match status" value="2"/>
</dbReference>
<evidence type="ECO:0000256" key="10">
    <source>
        <dbReference type="SAM" id="Phobius"/>
    </source>
</evidence>
<feature type="transmembrane region" description="Helical" evidence="10">
    <location>
        <begin position="196"/>
        <end position="219"/>
    </location>
</feature>
<evidence type="ECO:0000256" key="8">
    <source>
        <dbReference type="ARBA" id="ARBA00023136"/>
    </source>
</evidence>
<feature type="transmembrane region" description="Helical" evidence="10">
    <location>
        <begin position="272"/>
        <end position="292"/>
    </location>
</feature>
<evidence type="ECO:0000256" key="1">
    <source>
        <dbReference type="ARBA" id="ARBA00004429"/>
    </source>
</evidence>
<comment type="subcellular location">
    <subcellularLocation>
        <location evidence="1">Cell inner membrane</location>
        <topology evidence="1">Multi-pass membrane protein</topology>
    </subcellularLocation>
</comment>
<evidence type="ECO:0000256" key="7">
    <source>
        <dbReference type="ARBA" id="ARBA00023065"/>
    </source>
</evidence>
<evidence type="ECO:0000256" key="5">
    <source>
        <dbReference type="ARBA" id="ARBA00022692"/>
    </source>
</evidence>
<feature type="transmembrane region" description="Helical" evidence="10">
    <location>
        <begin position="395"/>
        <end position="416"/>
    </location>
</feature>
<evidence type="ECO:0000256" key="6">
    <source>
        <dbReference type="ARBA" id="ARBA00022989"/>
    </source>
</evidence>
<evidence type="ECO:0000256" key="2">
    <source>
        <dbReference type="ARBA" id="ARBA00022448"/>
    </source>
</evidence>
<feature type="transmembrane region" description="Helical" evidence="10">
    <location>
        <begin position="52"/>
        <end position="73"/>
    </location>
</feature>
<keyword evidence="5 10" id="KW-0812">Transmembrane</keyword>
<accession>A0A1X4NM69</accession>
<feature type="transmembrane region" description="Helical" evidence="10">
    <location>
        <begin position="94"/>
        <end position="112"/>
    </location>
</feature>
<dbReference type="GO" id="GO:0015297">
    <property type="term" value="F:antiporter activity"/>
    <property type="evidence" value="ECO:0007669"/>
    <property type="project" value="UniProtKB-KW"/>
</dbReference>
<dbReference type="GO" id="GO:0005886">
    <property type="term" value="C:plasma membrane"/>
    <property type="evidence" value="ECO:0007669"/>
    <property type="project" value="UniProtKB-SubCell"/>
</dbReference>
<reference evidence="11 12" key="1">
    <citation type="submission" date="2014-03" db="EMBL/GenBank/DDBJ databases">
        <title>The draft genome sequence of Marivita geojedonensis KCTC 23882.</title>
        <authorList>
            <person name="Lai Q."/>
            <person name="Shao Z."/>
        </authorList>
    </citation>
    <scope>NUCLEOTIDE SEQUENCE [LARGE SCALE GENOMIC DNA]</scope>
    <source>
        <strain evidence="11 12">DPG-138</strain>
    </source>
</reference>
<feature type="transmembrane region" description="Helical" evidence="10">
    <location>
        <begin position="239"/>
        <end position="266"/>
    </location>
</feature>
<dbReference type="PANTHER" id="PTHR43298">
    <property type="entry name" value="MULTIDRUG RESISTANCE PROTEIN NORM-RELATED"/>
    <property type="match status" value="1"/>
</dbReference>
<dbReference type="AlphaFoldDB" id="A0A1X4NM69"/>
<evidence type="ECO:0000256" key="4">
    <source>
        <dbReference type="ARBA" id="ARBA00022475"/>
    </source>
</evidence>
<dbReference type="InterPro" id="IPR050222">
    <property type="entry name" value="MATE_MdtK"/>
</dbReference>
<dbReference type="InterPro" id="IPR002528">
    <property type="entry name" value="MATE_fam"/>
</dbReference>
<keyword evidence="8 10" id="KW-0472">Membrane</keyword>
<dbReference type="STRING" id="1123756.MGEO_07840"/>
<dbReference type="GO" id="GO:0042910">
    <property type="term" value="F:xenobiotic transmembrane transporter activity"/>
    <property type="evidence" value="ECO:0007669"/>
    <property type="project" value="InterPro"/>
</dbReference>
<dbReference type="PIRSF" id="PIRSF006603">
    <property type="entry name" value="DinF"/>
    <property type="match status" value="1"/>
</dbReference>
<dbReference type="GO" id="GO:0006811">
    <property type="term" value="P:monoatomic ion transport"/>
    <property type="evidence" value="ECO:0007669"/>
    <property type="project" value="UniProtKB-KW"/>
</dbReference>
<name>A0A1X4NM69_9RHOB</name>
<protein>
    <recommendedName>
        <fullName evidence="9">Multidrug-efflux transporter</fullName>
    </recommendedName>
</protein>
<sequence length="460" mass="49423">MRTDQMSYPAHIRAILVLGLPLVGGHIAQMSIGLTDTIMVGWYGAEALATVTLANTLFFTLFLFGCGFAWAVMPMVASYAAEGDDQKVRRATRMGLWLSALFCVVMFPLLWWSEALLQRLGQTQVISSEAQVYLRVLAFGLLPALVTMVLKSYLAALEKTKVVFWVTAVAVPYNALANYALIFGNFGFPELGLQGAAIASLSTHVFSMLVIVVYIRVFVPEHSLFQRLWKPDNEMLVQVFKLGVPIGLTSLSETGLFASSAIMMGWLGTIPLAAHGIALQLASMTFMLHLGLSNAATVRAGNAFGRKDWPHMARGGIVALALSAFVAALTIVLFVALPEPLIAAFLDPDDPARAEIIALGITLLILAAIFQLVDGAQVVALGLLRGVQDARVPMIYAAVSYFGIGLPAAYVLGFVVGWGATGIWIGLVLGLAGAAVLLNHRFWRRMMPDLSRLAAPTVSA</sequence>
<dbReference type="CDD" id="cd13131">
    <property type="entry name" value="MATE_NorM_like"/>
    <property type="match status" value="1"/>
</dbReference>
<keyword evidence="6 10" id="KW-1133">Transmembrane helix</keyword>
<dbReference type="NCBIfam" id="TIGR00797">
    <property type="entry name" value="matE"/>
    <property type="match status" value="1"/>
</dbReference>
<evidence type="ECO:0000313" key="12">
    <source>
        <dbReference type="Proteomes" id="UP000193926"/>
    </source>
</evidence>
<gene>
    <name evidence="11" type="ORF">MGEO_07840</name>
</gene>
<evidence type="ECO:0000256" key="3">
    <source>
        <dbReference type="ARBA" id="ARBA00022449"/>
    </source>
</evidence>
<dbReference type="PANTHER" id="PTHR43298:SF2">
    <property type="entry name" value="FMN_FAD EXPORTER YEEO-RELATED"/>
    <property type="match status" value="1"/>
</dbReference>
<keyword evidence="3" id="KW-0050">Antiport</keyword>
<dbReference type="InterPro" id="IPR048279">
    <property type="entry name" value="MdtK-like"/>
</dbReference>